<proteinExistence type="predicted"/>
<evidence type="ECO:0000313" key="3">
    <source>
        <dbReference type="Proteomes" id="UP001296104"/>
    </source>
</evidence>
<gene>
    <name evidence="2" type="ORF">LECACI_7A003623</name>
</gene>
<evidence type="ECO:0000256" key="1">
    <source>
        <dbReference type="SAM" id="MobiDB-lite"/>
    </source>
</evidence>
<comment type="caution">
    <text evidence="2">The sequence shown here is derived from an EMBL/GenBank/DDBJ whole genome shotgun (WGS) entry which is preliminary data.</text>
</comment>
<feature type="compositionally biased region" description="Low complexity" evidence="1">
    <location>
        <begin position="181"/>
        <end position="221"/>
    </location>
</feature>
<name>A0AAI9EA10_9PEZI</name>
<evidence type="ECO:0000313" key="2">
    <source>
        <dbReference type="EMBL" id="CAK3972913.1"/>
    </source>
</evidence>
<reference evidence="2" key="1">
    <citation type="submission" date="2023-11" db="EMBL/GenBank/DDBJ databases">
        <authorList>
            <person name="Alioto T."/>
            <person name="Alioto T."/>
            <person name="Gomez Garrido J."/>
        </authorList>
    </citation>
    <scope>NUCLEOTIDE SEQUENCE</scope>
</reference>
<organism evidence="2 3">
    <name type="scientific">Lecanosticta acicola</name>
    <dbReference type="NCBI Taxonomy" id="111012"/>
    <lineage>
        <taxon>Eukaryota</taxon>
        <taxon>Fungi</taxon>
        <taxon>Dikarya</taxon>
        <taxon>Ascomycota</taxon>
        <taxon>Pezizomycotina</taxon>
        <taxon>Dothideomycetes</taxon>
        <taxon>Dothideomycetidae</taxon>
        <taxon>Mycosphaerellales</taxon>
        <taxon>Mycosphaerellaceae</taxon>
        <taxon>Lecanosticta</taxon>
    </lineage>
</organism>
<sequence length="275" mass="30706">MPDLADLLDQMSMADRSSQPATHRPVSPLGSSRYERPFDPREYRSSSRRPTNPPPLHRSESRRREHSHRSGPSRRTSSPGIPVDLSSLGADFDPRPRIAASRAPAGLGIDFGPSGFHPRRAREQDEFDRLHDQRRHRTPPPRDYFDGLGSGFDGRDPPPQRRSRPAQQPERYMYDMSTLSGGPPMRYGAGYGGYRSSRPSGAPPTTTATAEYLASTPSRSARPSRRDHRDYIPPSDENRYVYPLPPPSSSARPSSSSREHRSHRSGGGGLRGLFR</sequence>
<dbReference type="AlphaFoldDB" id="A0AAI9EA10"/>
<keyword evidence="3" id="KW-1185">Reference proteome</keyword>
<feature type="region of interest" description="Disordered" evidence="1">
    <location>
        <begin position="1"/>
        <end position="275"/>
    </location>
</feature>
<accession>A0AAI9EA10</accession>
<protein>
    <submittedName>
        <fullName evidence="2">Uncharacterized protein</fullName>
    </submittedName>
</protein>
<dbReference type="EMBL" id="CAVMBE010000018">
    <property type="protein sequence ID" value="CAK3972913.1"/>
    <property type="molecule type" value="Genomic_DNA"/>
</dbReference>
<feature type="compositionally biased region" description="Basic and acidic residues" evidence="1">
    <location>
        <begin position="33"/>
        <end position="45"/>
    </location>
</feature>
<dbReference type="Proteomes" id="UP001296104">
    <property type="component" value="Unassembled WGS sequence"/>
</dbReference>
<feature type="compositionally biased region" description="Basic and acidic residues" evidence="1">
    <location>
        <begin position="227"/>
        <end position="239"/>
    </location>
</feature>
<feature type="compositionally biased region" description="Gly residues" evidence="1">
    <location>
        <begin position="265"/>
        <end position="275"/>
    </location>
</feature>
<feature type="compositionally biased region" description="Basic and acidic residues" evidence="1">
    <location>
        <begin position="121"/>
        <end position="131"/>
    </location>
</feature>